<evidence type="ECO:0000256" key="2">
    <source>
        <dbReference type="ARBA" id="ARBA00023158"/>
    </source>
</evidence>
<dbReference type="PANTHER" id="PTHR21596:SF3">
    <property type="entry name" value="FACTOR OF DNA METHYLATION 1-RELATED"/>
    <property type="match status" value="1"/>
</dbReference>
<protein>
    <recommendedName>
        <fullName evidence="10">XH/XS domain-containing protein</fullName>
    </recommendedName>
</protein>
<reference evidence="8" key="2">
    <citation type="submission" date="2023-06" db="EMBL/GenBank/DDBJ databases">
        <authorList>
            <person name="Ma L."/>
            <person name="Liu K.-W."/>
            <person name="Li Z."/>
            <person name="Hsiao Y.-Y."/>
            <person name="Qi Y."/>
            <person name="Fu T."/>
            <person name="Tang G."/>
            <person name="Zhang D."/>
            <person name="Sun W.-H."/>
            <person name="Liu D.-K."/>
            <person name="Li Y."/>
            <person name="Chen G.-Z."/>
            <person name="Liu X.-D."/>
            <person name="Liao X.-Y."/>
            <person name="Jiang Y.-T."/>
            <person name="Yu X."/>
            <person name="Hao Y."/>
            <person name="Huang J."/>
            <person name="Zhao X.-W."/>
            <person name="Ke S."/>
            <person name="Chen Y.-Y."/>
            <person name="Wu W.-L."/>
            <person name="Hsu J.-L."/>
            <person name="Lin Y.-F."/>
            <person name="Huang M.-D."/>
            <person name="Li C.-Y."/>
            <person name="Huang L."/>
            <person name="Wang Z.-W."/>
            <person name="Zhao X."/>
            <person name="Zhong W.-Y."/>
            <person name="Peng D.-H."/>
            <person name="Ahmad S."/>
            <person name="Lan S."/>
            <person name="Zhang J.-S."/>
            <person name="Tsai W.-C."/>
            <person name="Van De Peer Y."/>
            <person name="Liu Z.-J."/>
        </authorList>
    </citation>
    <scope>NUCLEOTIDE SEQUENCE</scope>
    <source>
        <strain evidence="8">CP</strain>
        <tissue evidence="8">Leaves</tissue>
    </source>
</reference>
<dbReference type="CDD" id="cd12266">
    <property type="entry name" value="RRM_like_XS"/>
    <property type="match status" value="2"/>
</dbReference>
<keyword evidence="9" id="KW-1185">Reference proteome</keyword>
<feature type="domain" description="XS" evidence="5">
    <location>
        <begin position="582"/>
        <end position="691"/>
    </location>
</feature>
<dbReference type="InterPro" id="IPR038588">
    <property type="entry name" value="XS_domain_sf"/>
</dbReference>
<dbReference type="PANTHER" id="PTHR21596">
    <property type="entry name" value="RIBONUCLEASE P SUBUNIT P38"/>
    <property type="match status" value="1"/>
</dbReference>
<dbReference type="Pfam" id="PF03469">
    <property type="entry name" value="XH"/>
    <property type="match status" value="2"/>
</dbReference>
<feature type="region of interest" description="Disordered" evidence="4">
    <location>
        <begin position="436"/>
        <end position="459"/>
    </location>
</feature>
<evidence type="ECO:0000259" key="7">
    <source>
        <dbReference type="Pfam" id="PF03470"/>
    </source>
</evidence>
<evidence type="ECO:0008006" key="10">
    <source>
        <dbReference type="Google" id="ProtNLM"/>
    </source>
</evidence>
<keyword evidence="1 3" id="KW-0175">Coiled coil</keyword>
<dbReference type="Pfam" id="PF03470">
    <property type="entry name" value="zf-XS"/>
    <property type="match status" value="2"/>
</dbReference>
<sequence length="1230" mass="142438">MSNEEMDCSSEESEFSESELEKFVEKALQRLKVDGSKVKNANGTLRCPFCLGKKRQDYKYNELLQHAIGTGASKKRGKDRAPHLALATYMKTVLADDAGPSQPKNPVQKPLPSNADESNGAENQEVTEKEELFVWPWMGILVNLPTEWKNGKQVGGGGSKLRDQLARFHVPLWNYQGDTGNAIVDFNKDWVGFKDALDFESYFNMERHGKEEWGKDVKDHDAHIYGWVARDDDYNSVGPIRDYLRQNGDLKSINDLKEEWERKSNTLVADLSKTIDEKIQSFIELQGQYNATNLSLARTMEQQEKMQRDYNEEMQRMLRLARENTRRFIQEDQKLKMDLDTHRKELDMRRKQLDEREAQDDAERKQLDDEKKKNDHLNDSLEMAMMEQRKVDENVLKLAEEHKNLEMEIEQLKGQLQVMKHLADGDDLMVQTDGRKGFSPPLPWLPPFPKPRMSNEEMDCSSEDSEFSESEMEKFEEKALQQLKVDGSKVKNANGTLRCPFCLGKKKQDYKYNELLQHAIGIGASKKRGKDRAPHLALATYMKMVLADDAGPSQPKNPVQKPLPSKSDESNGVENQEVTEKEELFVWPWTGILVNLPTEWKNGKQVGGSGSKLRDQLARFHVLKVTPLWNYQGHTGNAIVDFNKDWVGFKDALDFENYFNVERHGKEWGKDVKDHDAHIYGWVARDDDYNSVGPIGDYLRKNGDLKSINDLKEEWERKSNTLVADLSKTIDEKIQSFIELQGEYNATNLSLARTMEQQEKMQRDYNEEMQRMLRLARENTRRFIQENQKLKMDLDTHRKELDMRRKQLDEREAQDDAERKKLDDEKKKNDHLNDSLEMAMMEQRKVDENVLKLAEEHKKEKEAAMNRNIQLEKYMDAKQNLEMEIEQLKGQLQVMKHLADGDDLMVQKKMEEMSEHLKEKMEDMEDLQSLNQTLVIKERLINDELQEARKVIIEGLKEILSTRTSIGIKRMGELDEQAFQTACKRKYAADDVDVNAAELCSVWQEEIKKPDWHPFKIVMIDGLPQNFDGEETSHARLTNQKEIALGVGNMSTHKGSEMQKMKLIFEENQKLKSDLNDKLAKECERSKEELKEKMEEMEDLEAINKTLTIKERMTNDELQEAHKELVQGLLDIMNLNSRTSIGIKRMGEIDQKAFQISCKQRYAESADLKAAELCSKWQEEIKNSQWQPYKIVIVADKPEVPTADAALTYTECVSGAVVQNDAYAMAREEL</sequence>
<dbReference type="Proteomes" id="UP001180020">
    <property type="component" value="Unassembled WGS sequence"/>
</dbReference>
<feature type="domain" description="Factor of DNA methylation 1-5/IDN2" evidence="6">
    <location>
        <begin position="1144"/>
        <end position="1198"/>
    </location>
</feature>
<dbReference type="InterPro" id="IPR005379">
    <property type="entry name" value="FDM1-5/IDN2_XH"/>
</dbReference>
<comment type="caution">
    <text evidence="8">The sequence shown here is derived from an EMBL/GenBank/DDBJ whole genome shotgun (WGS) entry which is preliminary data.</text>
</comment>
<dbReference type="InterPro" id="IPR045177">
    <property type="entry name" value="FDM1-5/IDN2"/>
</dbReference>
<evidence type="ECO:0000259" key="6">
    <source>
        <dbReference type="Pfam" id="PF03469"/>
    </source>
</evidence>
<evidence type="ECO:0000256" key="4">
    <source>
        <dbReference type="SAM" id="MobiDB-lite"/>
    </source>
</evidence>
<evidence type="ECO:0000313" key="9">
    <source>
        <dbReference type="Proteomes" id="UP001180020"/>
    </source>
</evidence>
<feature type="compositionally biased region" description="Pro residues" evidence="4">
    <location>
        <begin position="440"/>
        <end position="450"/>
    </location>
</feature>
<dbReference type="InterPro" id="IPR005381">
    <property type="entry name" value="Znf-XS_domain"/>
</dbReference>
<feature type="coiled-coil region" evidence="3">
    <location>
        <begin position="1076"/>
        <end position="1110"/>
    </location>
</feature>
<dbReference type="Pfam" id="PF03468">
    <property type="entry name" value="XS"/>
    <property type="match status" value="2"/>
</dbReference>
<organism evidence="8 9">
    <name type="scientific">Acorus calamus</name>
    <name type="common">Sweet flag</name>
    <dbReference type="NCBI Taxonomy" id="4465"/>
    <lineage>
        <taxon>Eukaryota</taxon>
        <taxon>Viridiplantae</taxon>
        <taxon>Streptophyta</taxon>
        <taxon>Embryophyta</taxon>
        <taxon>Tracheophyta</taxon>
        <taxon>Spermatophyta</taxon>
        <taxon>Magnoliopsida</taxon>
        <taxon>Liliopsida</taxon>
        <taxon>Acoraceae</taxon>
        <taxon>Acorus</taxon>
    </lineage>
</organism>
<dbReference type="GO" id="GO:0080188">
    <property type="term" value="P:gene silencing by siRNA-directed DNA methylation"/>
    <property type="evidence" value="ECO:0007669"/>
    <property type="project" value="InterPro"/>
</dbReference>
<gene>
    <name evidence="8" type="ORF">QJS10_CPB14g00617</name>
</gene>
<proteinExistence type="predicted"/>
<accession>A0AAV9DC31</accession>
<keyword evidence="2" id="KW-0943">RNA-mediated gene silencing</keyword>
<feature type="region of interest" description="Disordered" evidence="4">
    <location>
        <begin position="96"/>
        <end position="126"/>
    </location>
</feature>
<name>A0AAV9DC31_ACOCL</name>
<feature type="region of interest" description="Disordered" evidence="4">
    <location>
        <begin position="804"/>
        <end position="833"/>
    </location>
</feature>
<feature type="domain" description="Zinc finger-XS" evidence="7">
    <location>
        <begin position="499"/>
        <end position="539"/>
    </location>
</feature>
<evidence type="ECO:0000256" key="1">
    <source>
        <dbReference type="ARBA" id="ARBA00023054"/>
    </source>
</evidence>
<feature type="domain" description="XS" evidence="5">
    <location>
        <begin position="130"/>
        <end position="236"/>
    </location>
</feature>
<feature type="region of interest" description="Disordered" evidence="4">
    <location>
        <begin position="549"/>
        <end position="578"/>
    </location>
</feature>
<feature type="domain" description="Factor of DNA methylation 1-5/IDN2" evidence="6">
    <location>
        <begin position="969"/>
        <end position="1026"/>
    </location>
</feature>
<evidence type="ECO:0000259" key="5">
    <source>
        <dbReference type="Pfam" id="PF03468"/>
    </source>
</evidence>
<dbReference type="Gene3D" id="3.30.70.2890">
    <property type="entry name" value="XS domain"/>
    <property type="match status" value="2"/>
</dbReference>
<dbReference type="AlphaFoldDB" id="A0AAV9DC31"/>
<feature type="compositionally biased region" description="Polar residues" evidence="4">
    <location>
        <begin position="115"/>
        <end position="124"/>
    </location>
</feature>
<feature type="region of interest" description="Disordered" evidence="4">
    <location>
        <begin position="349"/>
        <end position="377"/>
    </location>
</feature>
<evidence type="ECO:0000313" key="8">
    <source>
        <dbReference type="EMBL" id="KAK1299136.1"/>
    </source>
</evidence>
<dbReference type="EMBL" id="JAUJYO010000014">
    <property type="protein sequence ID" value="KAK1299136.1"/>
    <property type="molecule type" value="Genomic_DNA"/>
</dbReference>
<reference evidence="8" key="1">
    <citation type="journal article" date="2023" name="Nat. Commun.">
        <title>Diploid and tetraploid genomes of Acorus and the evolution of monocots.</title>
        <authorList>
            <person name="Ma L."/>
            <person name="Liu K.W."/>
            <person name="Li Z."/>
            <person name="Hsiao Y.Y."/>
            <person name="Qi Y."/>
            <person name="Fu T."/>
            <person name="Tang G.D."/>
            <person name="Zhang D."/>
            <person name="Sun W.H."/>
            <person name="Liu D.K."/>
            <person name="Li Y."/>
            <person name="Chen G.Z."/>
            <person name="Liu X.D."/>
            <person name="Liao X.Y."/>
            <person name="Jiang Y.T."/>
            <person name="Yu X."/>
            <person name="Hao Y."/>
            <person name="Huang J."/>
            <person name="Zhao X.W."/>
            <person name="Ke S."/>
            <person name="Chen Y.Y."/>
            <person name="Wu W.L."/>
            <person name="Hsu J.L."/>
            <person name="Lin Y.F."/>
            <person name="Huang M.D."/>
            <person name="Li C.Y."/>
            <person name="Huang L."/>
            <person name="Wang Z.W."/>
            <person name="Zhao X."/>
            <person name="Zhong W.Y."/>
            <person name="Peng D.H."/>
            <person name="Ahmad S."/>
            <person name="Lan S."/>
            <person name="Zhang J.S."/>
            <person name="Tsai W.C."/>
            <person name="Van de Peer Y."/>
            <person name="Liu Z.J."/>
        </authorList>
    </citation>
    <scope>NUCLEOTIDE SEQUENCE</scope>
    <source>
        <strain evidence="8">CP</strain>
    </source>
</reference>
<dbReference type="InterPro" id="IPR005380">
    <property type="entry name" value="XS_domain"/>
</dbReference>
<evidence type="ECO:0000256" key="3">
    <source>
        <dbReference type="SAM" id="Coils"/>
    </source>
</evidence>
<feature type="domain" description="Zinc finger-XS" evidence="7">
    <location>
        <begin position="47"/>
        <end position="87"/>
    </location>
</feature>